<keyword evidence="7" id="KW-1185">Reference proteome</keyword>
<evidence type="ECO:0000256" key="3">
    <source>
        <dbReference type="ARBA" id="ARBA00022833"/>
    </source>
</evidence>
<dbReference type="OrthoDB" id="6040387at2759"/>
<keyword evidence="1" id="KW-0479">Metal-binding</keyword>
<dbReference type="GO" id="GO:0008270">
    <property type="term" value="F:zinc ion binding"/>
    <property type="evidence" value="ECO:0007669"/>
    <property type="project" value="UniProtKB-KW"/>
</dbReference>
<accession>A0A9D4R3I6</accession>
<keyword evidence="2 4" id="KW-0863">Zinc-finger</keyword>
<protein>
    <recommendedName>
        <fullName evidence="5">RING-type domain-containing protein</fullName>
    </recommendedName>
</protein>
<feature type="domain" description="RING-type" evidence="5">
    <location>
        <begin position="19"/>
        <end position="60"/>
    </location>
</feature>
<evidence type="ECO:0000313" key="7">
    <source>
        <dbReference type="Proteomes" id="UP000828390"/>
    </source>
</evidence>
<dbReference type="PROSITE" id="PS50089">
    <property type="entry name" value="ZF_RING_2"/>
    <property type="match status" value="1"/>
</dbReference>
<dbReference type="Proteomes" id="UP000828390">
    <property type="component" value="Unassembled WGS sequence"/>
</dbReference>
<dbReference type="Gene3D" id="3.30.40.10">
    <property type="entry name" value="Zinc/RING finger domain, C3HC4 (zinc finger)"/>
    <property type="match status" value="1"/>
</dbReference>
<gene>
    <name evidence="6" type="ORF">DPMN_095404</name>
</gene>
<dbReference type="InterPro" id="IPR017907">
    <property type="entry name" value="Znf_RING_CS"/>
</dbReference>
<dbReference type="PROSITE" id="PS00518">
    <property type="entry name" value="ZF_RING_1"/>
    <property type="match status" value="1"/>
</dbReference>
<dbReference type="AlphaFoldDB" id="A0A9D4R3I6"/>
<evidence type="ECO:0000256" key="1">
    <source>
        <dbReference type="ARBA" id="ARBA00022723"/>
    </source>
</evidence>
<evidence type="ECO:0000256" key="4">
    <source>
        <dbReference type="PROSITE-ProRule" id="PRU00175"/>
    </source>
</evidence>
<comment type="caution">
    <text evidence="6">The sequence shown here is derived from an EMBL/GenBank/DDBJ whole genome shotgun (WGS) entry which is preliminary data.</text>
</comment>
<proteinExistence type="predicted"/>
<evidence type="ECO:0000313" key="6">
    <source>
        <dbReference type="EMBL" id="KAH3852883.1"/>
    </source>
</evidence>
<sequence length="166" mass="19011">MKRTELEDFQETYEQRFGCCICLGPRLHMVSGQCQHRICVDCLYVEDERRPCMEACPICSMFDSFPKTRPIIPTQVIDVQKCLGVSVCQSGCGLELWYWETDEHERSCPAAGNVKPVRAVQQSPHRRSRVNDIGRVSVTARTRVPACKRVTRSKSVRSTRPRYGPM</sequence>
<name>A0A9D4R3I6_DREPO</name>
<dbReference type="SUPFAM" id="SSF57850">
    <property type="entry name" value="RING/U-box"/>
    <property type="match status" value="1"/>
</dbReference>
<dbReference type="InterPro" id="IPR001841">
    <property type="entry name" value="Znf_RING"/>
</dbReference>
<reference evidence="6" key="2">
    <citation type="submission" date="2020-11" db="EMBL/GenBank/DDBJ databases">
        <authorList>
            <person name="McCartney M.A."/>
            <person name="Auch B."/>
            <person name="Kono T."/>
            <person name="Mallez S."/>
            <person name="Becker A."/>
            <person name="Gohl D.M."/>
            <person name="Silverstein K.A.T."/>
            <person name="Koren S."/>
            <person name="Bechman K.B."/>
            <person name="Herman A."/>
            <person name="Abrahante J.E."/>
            <person name="Garbe J."/>
        </authorList>
    </citation>
    <scope>NUCLEOTIDE SEQUENCE</scope>
    <source>
        <strain evidence="6">Duluth1</strain>
        <tissue evidence="6">Whole animal</tissue>
    </source>
</reference>
<dbReference type="EMBL" id="JAIWYP010000003">
    <property type="protein sequence ID" value="KAH3852883.1"/>
    <property type="molecule type" value="Genomic_DNA"/>
</dbReference>
<dbReference type="InterPro" id="IPR013083">
    <property type="entry name" value="Znf_RING/FYVE/PHD"/>
</dbReference>
<organism evidence="6 7">
    <name type="scientific">Dreissena polymorpha</name>
    <name type="common">Zebra mussel</name>
    <name type="synonym">Mytilus polymorpha</name>
    <dbReference type="NCBI Taxonomy" id="45954"/>
    <lineage>
        <taxon>Eukaryota</taxon>
        <taxon>Metazoa</taxon>
        <taxon>Spiralia</taxon>
        <taxon>Lophotrochozoa</taxon>
        <taxon>Mollusca</taxon>
        <taxon>Bivalvia</taxon>
        <taxon>Autobranchia</taxon>
        <taxon>Heteroconchia</taxon>
        <taxon>Euheterodonta</taxon>
        <taxon>Imparidentia</taxon>
        <taxon>Neoheterodontei</taxon>
        <taxon>Myida</taxon>
        <taxon>Dreissenoidea</taxon>
        <taxon>Dreissenidae</taxon>
        <taxon>Dreissena</taxon>
    </lineage>
</organism>
<reference evidence="6" key="1">
    <citation type="journal article" date="2019" name="bioRxiv">
        <title>The Genome of the Zebra Mussel, Dreissena polymorpha: A Resource for Invasive Species Research.</title>
        <authorList>
            <person name="McCartney M.A."/>
            <person name="Auch B."/>
            <person name="Kono T."/>
            <person name="Mallez S."/>
            <person name="Zhang Y."/>
            <person name="Obille A."/>
            <person name="Becker A."/>
            <person name="Abrahante J.E."/>
            <person name="Garbe J."/>
            <person name="Badalamenti J.P."/>
            <person name="Herman A."/>
            <person name="Mangelson H."/>
            <person name="Liachko I."/>
            <person name="Sullivan S."/>
            <person name="Sone E.D."/>
            <person name="Koren S."/>
            <person name="Silverstein K.A.T."/>
            <person name="Beckman K.B."/>
            <person name="Gohl D.M."/>
        </authorList>
    </citation>
    <scope>NUCLEOTIDE SEQUENCE</scope>
    <source>
        <strain evidence="6">Duluth1</strain>
        <tissue evidence="6">Whole animal</tissue>
    </source>
</reference>
<evidence type="ECO:0000259" key="5">
    <source>
        <dbReference type="PROSITE" id="PS50089"/>
    </source>
</evidence>
<evidence type="ECO:0000256" key="2">
    <source>
        <dbReference type="ARBA" id="ARBA00022771"/>
    </source>
</evidence>
<keyword evidence="3" id="KW-0862">Zinc</keyword>